<evidence type="ECO:0000313" key="2">
    <source>
        <dbReference type="Proteomes" id="UP000014680"/>
    </source>
</evidence>
<name>A0A0A1U9M7_ENTIV</name>
<gene>
    <name evidence="1" type="ORF">EIN_519030</name>
</gene>
<reference evidence="1 2" key="1">
    <citation type="submission" date="2012-10" db="EMBL/GenBank/DDBJ databases">
        <authorList>
            <person name="Zafar N."/>
            <person name="Inman J."/>
            <person name="Hall N."/>
            <person name="Lorenzi H."/>
            <person name="Caler E."/>
        </authorList>
    </citation>
    <scope>NUCLEOTIDE SEQUENCE [LARGE SCALE GENOMIC DNA]</scope>
    <source>
        <strain evidence="1 2">IP1</strain>
    </source>
</reference>
<dbReference type="RefSeq" id="XP_004258477.1">
    <property type="nucleotide sequence ID" value="XM_004258429.1"/>
</dbReference>
<keyword evidence="2" id="KW-1185">Reference proteome</keyword>
<sequence>MSRLEMIYLMQVSLYLPTLSDVYTFIQVNHCANSAVTSLKVNPWFTLTQDIERFYDLFHPDTLNCNFLPISFDYLLKPIYIRNYILEGTPEMIEKITPEICEKMTSLNIMRTFVNKNNTPQKLFQMIIETFRQKITMSINYFIYFIDFFEQYETRDNFKKIFPKNVFVNFDMNFGSNSFGSNAFGTTTNGPINIPFNKINELPLKYATQIDIDWTNSVSSMDKVTLTQNCRNYSNNISIEYADYYTPFIRDNSLTFQTKNLTQISDLHKVEKIIGKSVATKITFMGGVCDLSLLQIPKFVKSISLKNGFTPNSFGVEHKQTNFVMLPDVLNVEEFVTEGVNFQFSEGFNTVKKVEITNAKIVKNKRMELLEKCNKKRIWENKQQFPFANVEELKLVNFSDVCYEQFKTLQKLSLFNVRNVELFINKDCAKNITCTNCSNCILNIDCESCETFEFNMCPNFTFNFLNTKNTNLSVKIINSLNSKISLETDFIKSLSVYDSTNFEIAKNTKIGKLVISNSTLKKKVGVEAEEVVFEALLEYVDIDFTHTKSVLLFNIENFIFSNTFDKCEIVKIEYCRDCDFIFGDSKIEQLGIFSSKAIDFKGNFNSLQKVEHYDSTYTFPSDFNLSKHIICLSKLNESETCEFSTLEKYEEVKQKCLTKDDTLFLRTSSLRYPKTTVPPNQNNFNLFQMNFGNNRNSFGFIGQPERRNIFNEVVDAQQSYCSVNPTLPPNVTTESVTINSHNFIIKNCVCTALSIEQHVDFIPNLKIENFIGEFPNFSTSAFGRVEMKNCNFVAPFEFMKNNFMLNVVELKIHQCTNFSIGLMSKTKEVDIVESNGYIIFSYGLGNFNRLNFERSQIQTFNNSGLYENVNDLCFDSTEFPSLFEKRCVNNLVMKNIDNIPYQMAIMSKSATFENCKNLVITVGNETEHVVLKMCKRCFVMSKKPEIVTQIKCDDVEIFDEMTALTLRLNQVKAANVPQQNQFGAPTGFAQNAFRGVETAFFKSANYVQLFSYTNREYRILNDSIVNIKSNYTDILKDADGLCYFNTTFQGRPTPVRPLKFLQSF</sequence>
<dbReference type="VEuPathDB" id="AmoebaDB:EIN_519030"/>
<evidence type="ECO:0000313" key="1">
    <source>
        <dbReference type="EMBL" id="ELP91706.1"/>
    </source>
</evidence>
<accession>A0A0A1U9M7</accession>
<proteinExistence type="predicted"/>
<dbReference type="AlphaFoldDB" id="A0A0A1U9M7"/>
<dbReference type="EMBL" id="KB206450">
    <property type="protein sequence ID" value="ELP91706.1"/>
    <property type="molecule type" value="Genomic_DNA"/>
</dbReference>
<dbReference type="Proteomes" id="UP000014680">
    <property type="component" value="Unassembled WGS sequence"/>
</dbReference>
<dbReference type="GeneID" id="14890707"/>
<dbReference type="OrthoDB" id="31391at2759"/>
<organism evidence="1 2">
    <name type="scientific">Entamoeba invadens IP1</name>
    <dbReference type="NCBI Taxonomy" id="370355"/>
    <lineage>
        <taxon>Eukaryota</taxon>
        <taxon>Amoebozoa</taxon>
        <taxon>Evosea</taxon>
        <taxon>Archamoebae</taxon>
        <taxon>Mastigamoebida</taxon>
        <taxon>Entamoebidae</taxon>
        <taxon>Entamoeba</taxon>
    </lineage>
</organism>
<protein>
    <submittedName>
        <fullName evidence="1">Uncharacterized protein</fullName>
    </submittedName>
</protein>
<dbReference type="KEGG" id="eiv:EIN_519030"/>